<dbReference type="GO" id="GO:0004048">
    <property type="term" value="F:anthranilate phosphoribosyltransferase activity"/>
    <property type="evidence" value="ECO:0007669"/>
    <property type="project" value="UniProtKB-UniRule"/>
</dbReference>
<dbReference type="SUPFAM" id="SSF52418">
    <property type="entry name" value="Nucleoside phosphorylase/phosphoribosyltransferase catalytic domain"/>
    <property type="match status" value="1"/>
</dbReference>
<feature type="binding site" evidence="3">
    <location>
        <position position="229"/>
    </location>
    <ligand>
        <name>Mg(2+)</name>
        <dbReference type="ChEBI" id="CHEBI:18420"/>
        <label>2</label>
    </ligand>
</feature>
<dbReference type="Gene3D" id="3.40.1030.10">
    <property type="entry name" value="Nucleoside phosphorylase/phosphoribosyltransferase catalytic domain"/>
    <property type="match status" value="1"/>
</dbReference>
<name>A0A068DNX4_9FLAO</name>
<dbReference type="HOGENOM" id="CLU_034315_3_1_10"/>
<feature type="binding site" evidence="3">
    <location>
        <position position="229"/>
    </location>
    <ligand>
        <name>Mg(2+)</name>
        <dbReference type="ChEBI" id="CHEBI:18420"/>
        <label>1</label>
    </ligand>
</feature>
<dbReference type="STRING" id="1415657.FNIIJ_172"/>
<feature type="binding site" evidence="3">
    <location>
        <begin position="94"/>
        <end position="97"/>
    </location>
    <ligand>
        <name>5-phospho-alpha-D-ribose 1-diphosphate</name>
        <dbReference type="ChEBI" id="CHEBI:58017"/>
    </ligand>
</feature>
<comment type="caution">
    <text evidence="3">Lacks conserved residue(s) required for the propagation of feature annotation.</text>
</comment>
<evidence type="ECO:0000259" key="5">
    <source>
        <dbReference type="Pfam" id="PF02885"/>
    </source>
</evidence>
<comment type="pathway">
    <text evidence="3">Amino-acid biosynthesis; L-tryptophan biosynthesis; L-tryptophan from chorismate: step 2/5.</text>
</comment>
<evidence type="ECO:0000313" key="6">
    <source>
        <dbReference type="EMBL" id="AID37450.1"/>
    </source>
</evidence>
<gene>
    <name evidence="3 6" type="primary">trpD</name>
    <name evidence="6" type="ORF">FNIIJ_172</name>
</gene>
<keyword evidence="3" id="KW-0479">Metal-binding</keyword>
<dbReference type="InterPro" id="IPR035902">
    <property type="entry name" value="Nuc_phospho_transferase"/>
</dbReference>
<feature type="binding site" evidence="3">
    <location>
        <position position="96"/>
    </location>
    <ligand>
        <name>Mg(2+)</name>
        <dbReference type="ChEBI" id="CHEBI:18420"/>
        <label>1</label>
    </ligand>
</feature>
<dbReference type="GO" id="GO:0000162">
    <property type="term" value="P:L-tryptophan biosynthetic process"/>
    <property type="evidence" value="ECO:0007669"/>
    <property type="project" value="UniProtKB-UniRule"/>
</dbReference>
<feature type="domain" description="Glycosyl transferase family 3 N-terminal" evidence="5">
    <location>
        <begin position="8"/>
        <end position="67"/>
    </location>
</feature>
<dbReference type="PANTHER" id="PTHR43285">
    <property type="entry name" value="ANTHRANILATE PHOSPHORIBOSYLTRANSFERASE"/>
    <property type="match status" value="1"/>
</dbReference>
<reference evidence="6 7" key="1">
    <citation type="journal article" date="2014" name="Genome Biol. Evol.">
        <title>Genome sequence of "Candidatus Walczuchella monophlebidarum" the flavobacterial endosymbiont of Llaveia axin axin (Hemiptera: Coccoidea: Monophlebidae).</title>
        <authorList>
            <person name="Rosas-Perez T."/>
            <person name="Rosenblueth M."/>
            <person name="Rincon-Rosales R."/>
            <person name="Mora J."/>
            <person name="Martinez-Romero E."/>
        </authorList>
    </citation>
    <scope>NUCLEOTIDE SEQUENCE [LARGE SCALE GENOMIC DNA]</scope>
    <source>
        <strain evidence="6">FNIIJ</strain>
    </source>
</reference>
<proteinExistence type="inferred from homology"/>
<dbReference type="InterPro" id="IPR005940">
    <property type="entry name" value="Anthranilate_Pribosyl_Tfrase"/>
</dbReference>
<dbReference type="GO" id="GO:0000287">
    <property type="term" value="F:magnesium ion binding"/>
    <property type="evidence" value="ECO:0007669"/>
    <property type="project" value="UniProtKB-UniRule"/>
</dbReference>
<dbReference type="SUPFAM" id="SSF47648">
    <property type="entry name" value="Nucleoside phosphorylase/phosphoribosyltransferase N-terminal domain"/>
    <property type="match status" value="1"/>
</dbReference>
<keyword evidence="3" id="KW-0028">Amino-acid biosynthesis</keyword>
<dbReference type="EMBL" id="CP006873">
    <property type="protein sequence ID" value="AID37450.1"/>
    <property type="molecule type" value="Genomic_DNA"/>
</dbReference>
<dbReference type="Pfam" id="PF02885">
    <property type="entry name" value="Glycos_trans_3N"/>
    <property type="match status" value="1"/>
</dbReference>
<evidence type="ECO:0000256" key="2">
    <source>
        <dbReference type="ARBA" id="ARBA00022679"/>
    </source>
</evidence>
<dbReference type="EC" id="2.4.2.18" evidence="3"/>
<keyword evidence="3" id="KW-0057">Aromatic amino acid biosynthesis</keyword>
<dbReference type="KEGG" id="elv:FNIIJ_172"/>
<feature type="binding site" evidence="3">
    <location>
        <position position="228"/>
    </location>
    <ligand>
        <name>Mg(2+)</name>
        <dbReference type="ChEBI" id="CHEBI:18420"/>
        <label>2</label>
    </ligand>
</feature>
<feature type="binding site" evidence="3">
    <location>
        <position position="84"/>
    </location>
    <ligand>
        <name>5-phospho-alpha-D-ribose 1-diphosphate</name>
        <dbReference type="ChEBI" id="CHEBI:58017"/>
    </ligand>
</feature>
<feature type="binding site" evidence="3">
    <location>
        <position position="84"/>
    </location>
    <ligand>
        <name>anthranilate</name>
        <dbReference type="ChEBI" id="CHEBI:16567"/>
        <label>1</label>
    </ligand>
</feature>
<comment type="similarity">
    <text evidence="3">Belongs to the anthranilate phosphoribosyltransferase family.</text>
</comment>
<comment type="catalytic activity">
    <reaction evidence="3">
        <text>N-(5-phospho-beta-D-ribosyl)anthranilate + diphosphate = 5-phospho-alpha-D-ribose 1-diphosphate + anthranilate</text>
        <dbReference type="Rhea" id="RHEA:11768"/>
        <dbReference type="ChEBI" id="CHEBI:16567"/>
        <dbReference type="ChEBI" id="CHEBI:18277"/>
        <dbReference type="ChEBI" id="CHEBI:33019"/>
        <dbReference type="ChEBI" id="CHEBI:58017"/>
        <dbReference type="EC" id="2.4.2.18"/>
    </reaction>
</comment>
<keyword evidence="7" id="KW-1185">Reference proteome</keyword>
<feature type="domain" description="Glycosyl transferase family 3" evidence="4">
    <location>
        <begin position="78"/>
        <end position="323"/>
    </location>
</feature>
<dbReference type="AlphaFoldDB" id="A0A068DNX4"/>
<keyword evidence="2 3" id="KW-0808">Transferase</keyword>
<evidence type="ECO:0000256" key="1">
    <source>
        <dbReference type="ARBA" id="ARBA00022676"/>
    </source>
</evidence>
<organism evidence="6 7">
    <name type="scientific">Candidatus Walczuchella monophlebidarum</name>
    <dbReference type="NCBI Taxonomy" id="1415657"/>
    <lineage>
        <taxon>Bacteria</taxon>
        <taxon>Pseudomonadati</taxon>
        <taxon>Bacteroidota</taxon>
        <taxon>Flavobacteriia</taxon>
        <taxon>Flavobacteriales</taxon>
        <taxon>Candidatus Walczuchella</taxon>
    </lineage>
</organism>
<dbReference type="Pfam" id="PF00591">
    <property type="entry name" value="Glycos_transf_3"/>
    <property type="match status" value="1"/>
</dbReference>
<dbReference type="Proteomes" id="UP000027148">
    <property type="component" value="Chromosome"/>
</dbReference>
<dbReference type="InterPro" id="IPR000312">
    <property type="entry name" value="Glycosyl_Trfase_fam3"/>
</dbReference>
<dbReference type="PANTHER" id="PTHR43285:SF2">
    <property type="entry name" value="ANTHRANILATE PHOSPHORIBOSYLTRANSFERASE"/>
    <property type="match status" value="1"/>
</dbReference>
<dbReference type="HAMAP" id="MF_00211">
    <property type="entry name" value="TrpD"/>
    <property type="match status" value="1"/>
</dbReference>
<protein>
    <recommendedName>
        <fullName evidence="3">Anthranilate phosphoribosyltransferase</fullName>
        <ecNumber evidence="3">2.4.2.18</ecNumber>
    </recommendedName>
</protein>
<dbReference type="GO" id="GO:0005829">
    <property type="term" value="C:cytosol"/>
    <property type="evidence" value="ECO:0007669"/>
    <property type="project" value="TreeGrafter"/>
</dbReference>
<accession>A0A068DNX4</accession>
<feature type="binding site" evidence="3">
    <location>
        <position position="170"/>
    </location>
    <ligand>
        <name>anthranilate</name>
        <dbReference type="ChEBI" id="CHEBI:16567"/>
        <label>2</label>
    </ligand>
</feature>
<evidence type="ECO:0000313" key="7">
    <source>
        <dbReference type="Proteomes" id="UP000027148"/>
    </source>
</evidence>
<keyword evidence="3" id="KW-0460">Magnesium</keyword>
<dbReference type="NCBIfam" id="TIGR01245">
    <property type="entry name" value="trpD"/>
    <property type="match status" value="1"/>
</dbReference>
<comment type="cofactor">
    <cofactor evidence="3">
        <name>Mg(2+)</name>
        <dbReference type="ChEBI" id="CHEBI:18420"/>
    </cofactor>
    <text evidence="3">Binds 2 magnesium ions per monomer.</text>
</comment>
<keyword evidence="1 3" id="KW-0328">Glycosyltransferase</keyword>
<comment type="subunit">
    <text evidence="3">Homodimer.</text>
</comment>
<feature type="binding site" evidence="3">
    <location>
        <begin position="112"/>
        <end position="120"/>
    </location>
    <ligand>
        <name>5-phospho-alpha-D-ribose 1-diphosphate</name>
        <dbReference type="ChEBI" id="CHEBI:58017"/>
    </ligand>
</feature>
<feature type="binding site" evidence="3">
    <location>
        <position position="124"/>
    </location>
    <ligand>
        <name>5-phospho-alpha-D-ribose 1-diphosphate</name>
        <dbReference type="ChEBI" id="CHEBI:58017"/>
    </ligand>
</feature>
<feature type="binding site" evidence="3">
    <location>
        <position position="92"/>
    </location>
    <ligand>
        <name>5-phospho-alpha-D-ribose 1-diphosphate</name>
        <dbReference type="ChEBI" id="CHEBI:58017"/>
    </ligand>
</feature>
<feature type="binding site" evidence="3">
    <location>
        <begin position="87"/>
        <end position="88"/>
    </location>
    <ligand>
        <name>5-phospho-alpha-D-ribose 1-diphosphate</name>
        <dbReference type="ChEBI" id="CHEBI:58017"/>
    </ligand>
</feature>
<comment type="function">
    <text evidence="3">Catalyzes the transfer of the phosphoribosyl group of 5-phosphorylribose-1-pyrophosphate (PRPP) to anthranilate to yield N-(5'-phosphoribosyl)-anthranilate (PRA).</text>
</comment>
<evidence type="ECO:0000259" key="4">
    <source>
        <dbReference type="Pfam" id="PF00591"/>
    </source>
</evidence>
<evidence type="ECO:0000256" key="3">
    <source>
        <dbReference type="HAMAP-Rule" id="MF_00211"/>
    </source>
</evidence>
<dbReference type="Gene3D" id="1.20.970.10">
    <property type="entry name" value="Transferase, Pyrimidine Nucleoside Phosphorylase, Chain C"/>
    <property type="match status" value="1"/>
</dbReference>
<keyword evidence="3" id="KW-0822">Tryptophan biosynthesis</keyword>
<dbReference type="InterPro" id="IPR036320">
    <property type="entry name" value="Glycosyl_Trfase_fam3_N_dom_sf"/>
</dbReference>
<feature type="binding site" evidence="3">
    <location>
        <position position="115"/>
    </location>
    <ligand>
        <name>anthranilate</name>
        <dbReference type="ChEBI" id="CHEBI:16567"/>
        <label>1</label>
    </ligand>
</feature>
<dbReference type="InterPro" id="IPR017459">
    <property type="entry name" value="Glycosyl_Trfase_fam3_N_dom"/>
</dbReference>
<sequence length="333" mass="37457">MSNVKIPDILNYLFEEKILNQQEAKSLMINIANNKFTPAQISALVSIYNMRTPKLEEIKGFYEALLDFHLHLNFNTVDAIDLSGTGGDGKNTFNISTLAAFIVAGSGGKVIKHSNYSATSITGSSNLLESLGYKFTNEEGRLQKELEKSGICFLHAPLFHPVMKNVYWVRREIGIMTFFNILGPLLNPSEPHYQLLGANNLEIARLYYYFFKNEKKNYAIIHSLDGYDEISLTSPFKCYDSKGESIYTPQELGRLKLLPKTITGGQNPEENKRIFVRILSGEGSKSQNEVVLTNAAFSLCLLNNKDFKSNYLIAKESLESQKAKKVLETLLNI</sequence>